<organism evidence="9 10">
    <name type="scientific">Tsukamurella strandjordii</name>
    <dbReference type="NCBI Taxonomy" id="147577"/>
    <lineage>
        <taxon>Bacteria</taxon>
        <taxon>Bacillati</taxon>
        <taxon>Actinomycetota</taxon>
        <taxon>Actinomycetes</taxon>
        <taxon>Mycobacteriales</taxon>
        <taxon>Tsukamurellaceae</taxon>
        <taxon>Tsukamurella</taxon>
    </lineage>
</organism>
<keyword evidence="6 7" id="KW-0472">Membrane</keyword>
<dbReference type="PANTHER" id="PTHR30506:SF3">
    <property type="entry name" value="UPF0126 INNER MEMBRANE PROTEIN YADS-RELATED"/>
    <property type="match status" value="1"/>
</dbReference>
<reference evidence="9" key="1">
    <citation type="submission" date="2023-08" db="EMBL/GenBank/DDBJ databases">
        <title>The draft genome of Tsukamurella strandjordii strain 050030.</title>
        <authorList>
            <person name="Zhao F."/>
            <person name="Feng Y."/>
            <person name="Zong Z."/>
        </authorList>
    </citation>
    <scope>NUCLEOTIDE SEQUENCE</scope>
    <source>
        <strain evidence="9">050030</strain>
    </source>
</reference>
<feature type="transmembrane region" description="Helical" evidence="7">
    <location>
        <begin position="149"/>
        <end position="169"/>
    </location>
</feature>
<sequence length="222" mass="23150">MLLAVLNYAGIAVFAASGALIGVRKRLDLFGVWTVAALTGVGGGVARDVLLGIHPPASFQGWQNLTVATVAAAFVFVFHPQFGRLKNSVLVLDAIGMGVFAATGALTALHNDASPFAAALIGITTALGGGVLRDILVNEVPLLIQERDLYAIPALAGAFATVLASHWGATDARSLVVGSVLASGFRLLALWQGWRVPVAPEDVAGRFARSCRRGLRLGRRDD</sequence>
<name>A0AA90NGD9_9ACTN</name>
<evidence type="ECO:0000313" key="10">
    <source>
        <dbReference type="Proteomes" id="UP001178281"/>
    </source>
</evidence>
<evidence type="ECO:0000256" key="4">
    <source>
        <dbReference type="ARBA" id="ARBA00022692"/>
    </source>
</evidence>
<comment type="caution">
    <text evidence="9">The sequence shown here is derived from an EMBL/GenBank/DDBJ whole genome shotgun (WGS) entry which is preliminary data.</text>
</comment>
<keyword evidence="5 7" id="KW-1133">Transmembrane helix</keyword>
<accession>A0AA90NGD9</accession>
<proteinExistence type="inferred from homology"/>
<feature type="transmembrane region" description="Helical" evidence="7">
    <location>
        <begin position="116"/>
        <end position="137"/>
    </location>
</feature>
<evidence type="ECO:0000256" key="1">
    <source>
        <dbReference type="ARBA" id="ARBA00004651"/>
    </source>
</evidence>
<feature type="domain" description="Glycine transporter" evidence="8">
    <location>
        <begin position="5"/>
        <end position="79"/>
    </location>
</feature>
<dbReference type="InterPro" id="IPR005115">
    <property type="entry name" value="Gly_transporter"/>
</dbReference>
<dbReference type="EMBL" id="JAUTIX010000003">
    <property type="protein sequence ID" value="MDP0397964.1"/>
    <property type="molecule type" value="Genomic_DNA"/>
</dbReference>
<evidence type="ECO:0000313" key="9">
    <source>
        <dbReference type="EMBL" id="MDP0397964.1"/>
    </source>
</evidence>
<feature type="domain" description="Glycine transporter" evidence="8">
    <location>
        <begin position="91"/>
        <end position="164"/>
    </location>
</feature>
<dbReference type="AlphaFoldDB" id="A0AA90NGD9"/>
<protein>
    <submittedName>
        <fullName evidence="9">Trimeric intracellular cation channel family protein</fullName>
    </submittedName>
</protein>
<evidence type="ECO:0000256" key="7">
    <source>
        <dbReference type="SAM" id="Phobius"/>
    </source>
</evidence>
<dbReference type="RefSeq" id="WP_220658057.1">
    <property type="nucleotide sequence ID" value="NZ_BAAAII010000004.1"/>
</dbReference>
<evidence type="ECO:0000256" key="3">
    <source>
        <dbReference type="ARBA" id="ARBA00022475"/>
    </source>
</evidence>
<keyword evidence="10" id="KW-1185">Reference proteome</keyword>
<dbReference type="Pfam" id="PF03458">
    <property type="entry name" value="Gly_transporter"/>
    <property type="match status" value="2"/>
</dbReference>
<feature type="transmembrane region" description="Helical" evidence="7">
    <location>
        <begin position="30"/>
        <end position="53"/>
    </location>
</feature>
<comment type="subcellular location">
    <subcellularLocation>
        <location evidence="1">Cell membrane</location>
        <topology evidence="1">Multi-pass membrane protein</topology>
    </subcellularLocation>
</comment>
<evidence type="ECO:0000256" key="5">
    <source>
        <dbReference type="ARBA" id="ARBA00022989"/>
    </source>
</evidence>
<feature type="transmembrane region" description="Helical" evidence="7">
    <location>
        <begin position="6"/>
        <end position="23"/>
    </location>
</feature>
<gene>
    <name evidence="9" type="ORF">Q7X28_08500</name>
</gene>
<dbReference type="GO" id="GO:0005886">
    <property type="term" value="C:plasma membrane"/>
    <property type="evidence" value="ECO:0007669"/>
    <property type="project" value="UniProtKB-SubCell"/>
</dbReference>
<evidence type="ECO:0000256" key="6">
    <source>
        <dbReference type="ARBA" id="ARBA00023136"/>
    </source>
</evidence>
<keyword evidence="3" id="KW-1003">Cell membrane</keyword>
<evidence type="ECO:0000259" key="8">
    <source>
        <dbReference type="Pfam" id="PF03458"/>
    </source>
</evidence>
<comment type="similarity">
    <text evidence="2">Belongs to the UPF0126 family.</text>
</comment>
<feature type="transmembrane region" description="Helical" evidence="7">
    <location>
        <begin position="90"/>
        <end position="110"/>
    </location>
</feature>
<dbReference type="PANTHER" id="PTHR30506">
    <property type="entry name" value="INNER MEMBRANE PROTEIN"/>
    <property type="match status" value="1"/>
</dbReference>
<dbReference type="Proteomes" id="UP001178281">
    <property type="component" value="Unassembled WGS sequence"/>
</dbReference>
<feature type="transmembrane region" description="Helical" evidence="7">
    <location>
        <begin position="59"/>
        <end position="78"/>
    </location>
</feature>
<evidence type="ECO:0000256" key="2">
    <source>
        <dbReference type="ARBA" id="ARBA00008193"/>
    </source>
</evidence>
<keyword evidence="4 7" id="KW-0812">Transmembrane</keyword>